<protein>
    <submittedName>
        <fullName evidence="1">Uncharacterized protein</fullName>
    </submittedName>
</protein>
<comment type="caution">
    <text evidence="1">The sequence shown here is derived from an EMBL/GenBank/DDBJ whole genome shotgun (WGS) entry which is preliminary data.</text>
</comment>
<evidence type="ECO:0000313" key="1">
    <source>
        <dbReference type="EMBL" id="MDH0969821.1"/>
    </source>
</evidence>
<accession>A0AA42MVP8</accession>
<gene>
    <name evidence="1" type="ORF">N5C10_11350</name>
</gene>
<sequence length="101" mass="11626">MSNKKTHITLSFVKGLIKQLSDPYADEALKDFKQYCFDIPSGKQLFFRDLKLIGFAIRATRHSLVYTVEKKMIYAELSGDFPLGDSRQPTYKSLRPFDLVS</sequence>
<dbReference type="Proteomes" id="UP001159915">
    <property type="component" value="Unassembled WGS sequence"/>
</dbReference>
<proteinExistence type="predicted"/>
<organism evidence="1 2">
    <name type="scientific">Acinetobacter johnsonii</name>
    <dbReference type="NCBI Taxonomy" id="40214"/>
    <lineage>
        <taxon>Bacteria</taxon>
        <taxon>Pseudomonadati</taxon>
        <taxon>Pseudomonadota</taxon>
        <taxon>Gammaproteobacteria</taxon>
        <taxon>Moraxellales</taxon>
        <taxon>Moraxellaceae</taxon>
        <taxon>Acinetobacter</taxon>
    </lineage>
</organism>
<reference evidence="1" key="1">
    <citation type="submission" date="2022-09" db="EMBL/GenBank/DDBJ databases">
        <title>Intensive care unit water sources are persistently colonized with multi-drug resistant bacteria and are the site of extensive horizontal gene transfer of antibiotic resistance genes.</title>
        <authorList>
            <person name="Diorio-Toth L."/>
        </authorList>
    </citation>
    <scope>NUCLEOTIDE SEQUENCE</scope>
    <source>
        <strain evidence="1">GD03920</strain>
    </source>
</reference>
<dbReference type="EMBL" id="JAOCBE010000001">
    <property type="protein sequence ID" value="MDH0969821.1"/>
    <property type="molecule type" value="Genomic_DNA"/>
</dbReference>
<evidence type="ECO:0000313" key="2">
    <source>
        <dbReference type="Proteomes" id="UP001159915"/>
    </source>
</evidence>
<name>A0AA42MVP8_ACIJO</name>
<dbReference type="AlphaFoldDB" id="A0AA42MVP8"/>
<dbReference type="RefSeq" id="WP_279670400.1">
    <property type="nucleotide sequence ID" value="NZ_JAOCBE010000001.1"/>
</dbReference>